<proteinExistence type="predicted"/>
<evidence type="ECO:0000259" key="7">
    <source>
        <dbReference type="PROSITE" id="PS50850"/>
    </source>
</evidence>
<dbReference type="PANTHER" id="PTHR23501:SF197">
    <property type="entry name" value="COMD"/>
    <property type="match status" value="1"/>
</dbReference>
<dbReference type="InterPro" id="IPR020846">
    <property type="entry name" value="MFS_dom"/>
</dbReference>
<feature type="transmembrane region" description="Helical" evidence="6">
    <location>
        <begin position="46"/>
        <end position="65"/>
    </location>
</feature>
<sequence>MVQEKQINTKIVLLGLMIGMFFSALEQTVVGTAMPTIIGELNGFEIFAWVTTAYLITSTAVIPIVGKISDLFGRRYLYLTGMFIFILGSALCATATTMEQLIIFRGIQGIGGGMIMPLSQTIVGDIFTAEQRAKWQGVFGAIFGLSSVIGPLVGGFFVDTISWHWIFLINVPFGILSAALIFIGMKNEMIKQSKKLSIGRLSKISLVTAGIMFIIGLILGGDTFKWISIESYLLFGIPLIIFILFGFIKRKELNIDFFGIMTLIPALTLLLLGLTFGGDKFAWQSLFSYLIFGISLLLLTFFIFIERKTDEPILDLSLFKNRVFAATNGLGFLLGLGMFGAIMFVPMFMQAILGVSPTQAGSTMTPMMISLIVASVIGGRLLLRIQYRTNLTIGMIITSIGFFLMSTMGLESTMQTAYGFMMIMGFGMGLVMPTLMIAVQNAFPRDKLGAVTSASTFFRSIGGTIGVTIFNVVMNNTLRDRMTEVTSQQTDSNVTSTLTAIGDEPNQLFGILIATPDELKELFPIPEETLNGVILAIKTAWSQSFSFVFLTGLSIIALGIFVALSVGNGRIKRDKKKSITIWKRGKDNKMKKEFVTE</sequence>
<feature type="transmembrane region" description="Helical" evidence="6">
    <location>
        <begin position="163"/>
        <end position="183"/>
    </location>
</feature>
<feature type="transmembrane region" description="Helical" evidence="6">
    <location>
        <begin position="102"/>
        <end position="123"/>
    </location>
</feature>
<dbReference type="Gene3D" id="1.20.1720.10">
    <property type="entry name" value="Multidrug resistance protein D"/>
    <property type="match status" value="1"/>
</dbReference>
<evidence type="ECO:0000256" key="3">
    <source>
        <dbReference type="ARBA" id="ARBA00022692"/>
    </source>
</evidence>
<name>A0ABT9J0P0_9BACL</name>
<dbReference type="InterPro" id="IPR005829">
    <property type="entry name" value="Sugar_transporter_CS"/>
</dbReference>
<feature type="transmembrane region" description="Helical" evidence="6">
    <location>
        <begin position="364"/>
        <end position="383"/>
    </location>
</feature>
<feature type="transmembrane region" description="Helical" evidence="6">
    <location>
        <begin position="416"/>
        <end position="439"/>
    </location>
</feature>
<feature type="transmembrane region" description="Helical" evidence="6">
    <location>
        <begin position="451"/>
        <end position="474"/>
    </location>
</feature>
<comment type="subcellular location">
    <subcellularLocation>
        <location evidence="1">Cell membrane</location>
        <topology evidence="1">Multi-pass membrane protein</topology>
    </subcellularLocation>
</comment>
<feature type="transmembrane region" description="Helical" evidence="6">
    <location>
        <begin position="255"/>
        <end position="274"/>
    </location>
</feature>
<evidence type="ECO:0000256" key="5">
    <source>
        <dbReference type="ARBA" id="ARBA00023136"/>
    </source>
</evidence>
<evidence type="ECO:0000313" key="9">
    <source>
        <dbReference type="Proteomes" id="UP001231941"/>
    </source>
</evidence>
<feature type="transmembrane region" description="Helical" evidence="6">
    <location>
        <begin position="77"/>
        <end position="96"/>
    </location>
</feature>
<evidence type="ECO:0000313" key="8">
    <source>
        <dbReference type="EMBL" id="MDP5275184.1"/>
    </source>
</evidence>
<feature type="domain" description="Major facilitator superfamily (MFS) profile" evidence="7">
    <location>
        <begin position="12"/>
        <end position="569"/>
    </location>
</feature>
<feature type="transmembrane region" description="Helical" evidence="6">
    <location>
        <begin position="227"/>
        <end position="248"/>
    </location>
</feature>
<organism evidence="8 9">
    <name type="scientific">Chengkuizengella axinellae</name>
    <dbReference type="NCBI Taxonomy" id="3064388"/>
    <lineage>
        <taxon>Bacteria</taxon>
        <taxon>Bacillati</taxon>
        <taxon>Bacillota</taxon>
        <taxon>Bacilli</taxon>
        <taxon>Bacillales</taxon>
        <taxon>Paenibacillaceae</taxon>
        <taxon>Chengkuizengella</taxon>
    </lineage>
</organism>
<protein>
    <submittedName>
        <fullName evidence="8">MDR family MFS transporter</fullName>
    </submittedName>
</protein>
<feature type="transmembrane region" description="Helical" evidence="6">
    <location>
        <begin position="390"/>
        <end position="410"/>
    </location>
</feature>
<dbReference type="SUPFAM" id="SSF103473">
    <property type="entry name" value="MFS general substrate transporter"/>
    <property type="match status" value="2"/>
</dbReference>
<dbReference type="InterPro" id="IPR036259">
    <property type="entry name" value="MFS_trans_sf"/>
</dbReference>
<dbReference type="RefSeq" id="WP_305992496.1">
    <property type="nucleotide sequence ID" value="NZ_JAVAMP010000006.1"/>
</dbReference>
<feature type="transmembrane region" description="Helical" evidence="6">
    <location>
        <begin position="12"/>
        <end position="34"/>
    </location>
</feature>
<dbReference type="Gene3D" id="1.20.1250.20">
    <property type="entry name" value="MFS general substrate transporter like domains"/>
    <property type="match status" value="1"/>
</dbReference>
<evidence type="ECO:0000256" key="4">
    <source>
        <dbReference type="ARBA" id="ARBA00022989"/>
    </source>
</evidence>
<feature type="transmembrane region" description="Helical" evidence="6">
    <location>
        <begin position="326"/>
        <end position="352"/>
    </location>
</feature>
<dbReference type="CDD" id="cd17502">
    <property type="entry name" value="MFS_Azr1_MDR_like"/>
    <property type="match status" value="1"/>
</dbReference>
<accession>A0ABT9J0P0</accession>
<evidence type="ECO:0000256" key="1">
    <source>
        <dbReference type="ARBA" id="ARBA00004651"/>
    </source>
</evidence>
<dbReference type="PROSITE" id="PS00216">
    <property type="entry name" value="SUGAR_TRANSPORT_1"/>
    <property type="match status" value="1"/>
</dbReference>
<dbReference type="Pfam" id="PF07690">
    <property type="entry name" value="MFS_1"/>
    <property type="match status" value="1"/>
</dbReference>
<keyword evidence="3 6" id="KW-0812">Transmembrane</keyword>
<evidence type="ECO:0000256" key="6">
    <source>
        <dbReference type="SAM" id="Phobius"/>
    </source>
</evidence>
<dbReference type="EMBL" id="JAVAMP010000006">
    <property type="protein sequence ID" value="MDP5275184.1"/>
    <property type="molecule type" value="Genomic_DNA"/>
</dbReference>
<keyword evidence="9" id="KW-1185">Reference proteome</keyword>
<dbReference type="PROSITE" id="PS50850">
    <property type="entry name" value="MFS"/>
    <property type="match status" value="1"/>
</dbReference>
<comment type="caution">
    <text evidence="8">The sequence shown here is derived from an EMBL/GenBank/DDBJ whole genome shotgun (WGS) entry which is preliminary data.</text>
</comment>
<gene>
    <name evidence="8" type="ORF">Q5Y73_13790</name>
</gene>
<feature type="transmembrane region" description="Helical" evidence="6">
    <location>
        <begin position="545"/>
        <end position="567"/>
    </location>
</feature>
<dbReference type="PANTHER" id="PTHR23501">
    <property type="entry name" value="MAJOR FACILITATOR SUPERFAMILY"/>
    <property type="match status" value="1"/>
</dbReference>
<keyword evidence="5 6" id="KW-0472">Membrane</keyword>
<dbReference type="PRINTS" id="PR01036">
    <property type="entry name" value="TCRTETB"/>
</dbReference>
<reference evidence="8 9" key="1">
    <citation type="submission" date="2023-08" db="EMBL/GenBank/DDBJ databases">
        <authorList>
            <person name="Park J.-S."/>
        </authorList>
    </citation>
    <scope>NUCLEOTIDE SEQUENCE [LARGE SCALE GENOMIC DNA]</scope>
    <source>
        <strain evidence="8 9">2205SS18-9</strain>
    </source>
</reference>
<feature type="transmembrane region" description="Helical" evidence="6">
    <location>
        <begin position="286"/>
        <end position="305"/>
    </location>
</feature>
<keyword evidence="4 6" id="KW-1133">Transmembrane helix</keyword>
<dbReference type="Proteomes" id="UP001231941">
    <property type="component" value="Unassembled WGS sequence"/>
</dbReference>
<dbReference type="InterPro" id="IPR011701">
    <property type="entry name" value="MFS"/>
</dbReference>
<feature type="transmembrane region" description="Helical" evidence="6">
    <location>
        <begin position="204"/>
        <end position="221"/>
    </location>
</feature>
<feature type="transmembrane region" description="Helical" evidence="6">
    <location>
        <begin position="135"/>
        <end position="157"/>
    </location>
</feature>
<keyword evidence="2" id="KW-0813">Transport</keyword>
<evidence type="ECO:0000256" key="2">
    <source>
        <dbReference type="ARBA" id="ARBA00022448"/>
    </source>
</evidence>